<comment type="caution">
    <text evidence="1">The sequence shown here is derived from an EMBL/GenBank/DDBJ whole genome shotgun (WGS) entry which is preliminary data.</text>
</comment>
<organism evidence="1 2">
    <name type="scientific">Brassica cretica</name>
    <name type="common">Mustard</name>
    <dbReference type="NCBI Taxonomy" id="69181"/>
    <lineage>
        <taxon>Eukaryota</taxon>
        <taxon>Viridiplantae</taxon>
        <taxon>Streptophyta</taxon>
        <taxon>Embryophyta</taxon>
        <taxon>Tracheophyta</taxon>
        <taxon>Spermatophyta</taxon>
        <taxon>Magnoliopsida</taxon>
        <taxon>eudicotyledons</taxon>
        <taxon>Gunneridae</taxon>
        <taxon>Pentapetalae</taxon>
        <taxon>rosids</taxon>
        <taxon>malvids</taxon>
        <taxon>Brassicales</taxon>
        <taxon>Brassicaceae</taxon>
        <taxon>Brassiceae</taxon>
        <taxon>Brassica</taxon>
    </lineage>
</organism>
<accession>A0A8S9PZ28</accession>
<dbReference type="Proteomes" id="UP000712600">
    <property type="component" value="Unassembled WGS sequence"/>
</dbReference>
<evidence type="ECO:0000313" key="2">
    <source>
        <dbReference type="Proteomes" id="UP000712600"/>
    </source>
</evidence>
<name>A0A8S9PZ28_BRACR</name>
<protein>
    <submittedName>
        <fullName evidence="1">Uncharacterized protein</fullName>
    </submittedName>
</protein>
<proteinExistence type="predicted"/>
<dbReference type="AlphaFoldDB" id="A0A8S9PZ28"/>
<gene>
    <name evidence="1" type="ORF">F2Q69_00019723</name>
</gene>
<evidence type="ECO:0000313" key="1">
    <source>
        <dbReference type="EMBL" id="KAF3536845.1"/>
    </source>
</evidence>
<reference evidence="1" key="1">
    <citation type="submission" date="2019-12" db="EMBL/GenBank/DDBJ databases">
        <title>Genome sequencing and annotation of Brassica cretica.</title>
        <authorList>
            <person name="Studholme D.J."/>
            <person name="Sarris P."/>
        </authorList>
    </citation>
    <scope>NUCLEOTIDE SEQUENCE</scope>
    <source>
        <strain evidence="1">PFS-109/04</strain>
        <tissue evidence="1">Leaf</tissue>
    </source>
</reference>
<dbReference type="EMBL" id="QGKX02001290">
    <property type="protein sequence ID" value="KAF3536845.1"/>
    <property type="molecule type" value="Genomic_DNA"/>
</dbReference>
<sequence length="70" mass="7889">MISFSSPVHDQSGSSCLYSCFLLLHVNGSRLKSSLSARDMDMVMQLQSPSRHSQMNHYLSTPVRLQIFCP</sequence>